<dbReference type="Proteomes" id="UP000050795">
    <property type="component" value="Unassembled WGS sequence"/>
</dbReference>
<organism evidence="2 3">
    <name type="scientific">Trichobilharzia regenti</name>
    <name type="common">Nasal bird schistosome</name>
    <dbReference type="NCBI Taxonomy" id="157069"/>
    <lineage>
        <taxon>Eukaryota</taxon>
        <taxon>Metazoa</taxon>
        <taxon>Spiralia</taxon>
        <taxon>Lophotrochozoa</taxon>
        <taxon>Platyhelminthes</taxon>
        <taxon>Trematoda</taxon>
        <taxon>Digenea</taxon>
        <taxon>Strigeidida</taxon>
        <taxon>Schistosomatoidea</taxon>
        <taxon>Schistosomatidae</taxon>
        <taxon>Trichobilharzia</taxon>
    </lineage>
</organism>
<evidence type="ECO:0000313" key="3">
    <source>
        <dbReference type="WBParaSite" id="TREG1_52680.1"/>
    </source>
</evidence>
<name>A0AA85K144_TRIRE</name>
<reference evidence="3" key="2">
    <citation type="submission" date="2023-11" db="UniProtKB">
        <authorList>
            <consortium name="WormBaseParasite"/>
        </authorList>
    </citation>
    <scope>IDENTIFICATION</scope>
</reference>
<accession>A0AA85K144</accession>
<dbReference type="AlphaFoldDB" id="A0AA85K144"/>
<reference evidence="2" key="1">
    <citation type="submission" date="2022-06" db="EMBL/GenBank/DDBJ databases">
        <authorList>
            <person name="Berger JAMES D."/>
            <person name="Berger JAMES D."/>
        </authorList>
    </citation>
    <scope>NUCLEOTIDE SEQUENCE [LARGE SCALE GENOMIC DNA]</scope>
</reference>
<evidence type="ECO:0000313" key="2">
    <source>
        <dbReference type="Proteomes" id="UP000050795"/>
    </source>
</evidence>
<proteinExistence type="predicted"/>
<keyword evidence="2" id="KW-1185">Reference proteome</keyword>
<feature type="region of interest" description="Disordered" evidence="1">
    <location>
        <begin position="278"/>
        <end position="314"/>
    </location>
</feature>
<dbReference type="WBParaSite" id="TREG1_52680.1">
    <property type="protein sequence ID" value="TREG1_52680.1"/>
    <property type="gene ID" value="TREG1_52680"/>
</dbReference>
<sequence>MKIDSNSLSTSEFNKMAWNENGFENKLNDSKAGNNCAFLLDCHSTQNDKVSAYEGDGCKPKINFTAVNCMTPSAVALSKKAIKSTFILKDTRSHHLGRKSVVKQNGTVEISRNTSPKKKQSTQEVELIGDSVNTMNNKCNDKNKDISLKLNTFHVLDDNQVKNLIHVNGVEVVDKLSIENVNNTPKQVPVQLNKTSVKQINPKKDSTSYRSDNNTSINIDRKIKIDDNKHIKKDATLRPNSLVLPNPSKAVDFLLPNKCIQPSESKAESVDHGMKLKNKKRGGKTLSASWKPIMPHNEEKDKQPLNRKERIDSMHEKGYGRISSYRTYESWAREHMQLYTKATVFYLNSQWH</sequence>
<protein>
    <submittedName>
        <fullName evidence="3">Uncharacterized protein</fullName>
    </submittedName>
</protein>
<feature type="compositionally biased region" description="Basic and acidic residues" evidence="1">
    <location>
        <begin position="296"/>
        <end position="314"/>
    </location>
</feature>
<evidence type="ECO:0000256" key="1">
    <source>
        <dbReference type="SAM" id="MobiDB-lite"/>
    </source>
</evidence>